<sequence>MLKQRIQGLQVKTVSVKGSKADTGKLQALLAGEVEVYELKGEGGTALPTLPANLNRKTFTVGAKTPTGRRSCYLQIPHVKASANYTTIPATVIGKFDADYDSGIKADFCNMKFDA</sequence>
<reference evidence="1" key="1">
    <citation type="submission" date="2022-12" db="EMBL/GenBank/DDBJ databases">
        <title>Species Delineation and Comparative Genomics within the Campylobacter ureolyticus Complex.</title>
        <authorList>
            <person name="Maki J."/>
            <person name="Howard M."/>
            <person name="Connelly S."/>
            <person name="Hardy D.J."/>
            <person name="Cameron A."/>
        </authorList>
    </citation>
    <scope>NUCLEOTIDE SEQUENCE</scope>
    <source>
        <strain evidence="1">URMC_787</strain>
    </source>
</reference>
<gene>
    <name evidence="1" type="ORF">O6B32_02310</name>
</gene>
<dbReference type="EMBL" id="JAPXGO010000001">
    <property type="protein sequence ID" value="MCZ6159316.1"/>
    <property type="molecule type" value="Genomic_DNA"/>
</dbReference>
<comment type="caution">
    <text evidence="1">The sequence shown here is derived from an EMBL/GenBank/DDBJ whole genome shotgun (WGS) entry which is preliminary data.</text>
</comment>
<evidence type="ECO:0000313" key="2">
    <source>
        <dbReference type="Proteomes" id="UP001075225"/>
    </source>
</evidence>
<dbReference type="Proteomes" id="UP001075225">
    <property type="component" value="Unassembled WGS sequence"/>
</dbReference>
<name>A0A9Q4KFJ7_9BACT</name>
<evidence type="ECO:0000313" key="1">
    <source>
        <dbReference type="EMBL" id="MCZ6159316.1"/>
    </source>
</evidence>
<organism evidence="1 2">
    <name type="scientific">Campylobacter ureolyticus</name>
    <dbReference type="NCBI Taxonomy" id="827"/>
    <lineage>
        <taxon>Bacteria</taxon>
        <taxon>Pseudomonadati</taxon>
        <taxon>Campylobacterota</taxon>
        <taxon>Epsilonproteobacteria</taxon>
        <taxon>Campylobacterales</taxon>
        <taxon>Campylobacteraceae</taxon>
        <taxon>Campylobacter</taxon>
    </lineage>
</organism>
<dbReference type="AlphaFoldDB" id="A0A9Q4KFJ7"/>
<dbReference type="RefSeq" id="WP_269484373.1">
    <property type="nucleotide sequence ID" value="NZ_JAPXGH010000009.1"/>
</dbReference>
<accession>A0A9Q4KFJ7</accession>
<proteinExistence type="predicted"/>
<protein>
    <submittedName>
        <fullName evidence="1">Uncharacterized protein</fullName>
    </submittedName>
</protein>